<dbReference type="InterPro" id="IPR013083">
    <property type="entry name" value="Znf_RING/FYVE/PHD"/>
</dbReference>
<dbReference type="InterPro" id="IPR000315">
    <property type="entry name" value="Znf_B-box"/>
</dbReference>
<evidence type="ECO:0000256" key="2">
    <source>
        <dbReference type="ARBA" id="ARBA00022723"/>
    </source>
</evidence>
<evidence type="ECO:0000256" key="4">
    <source>
        <dbReference type="ARBA" id="ARBA00022771"/>
    </source>
</evidence>
<dbReference type="PANTHER" id="PTHR25462:SF296">
    <property type="entry name" value="MEIOTIC P26, ISOFORM F"/>
    <property type="match status" value="1"/>
</dbReference>
<keyword evidence="1" id="KW-0597">Phosphoprotein</keyword>
<feature type="domain" description="RING-type" evidence="9">
    <location>
        <begin position="17"/>
        <end position="57"/>
    </location>
</feature>
<dbReference type="InterPro" id="IPR047153">
    <property type="entry name" value="TRIM45/56/19-like"/>
</dbReference>
<feature type="repeat" description="NHL" evidence="7">
    <location>
        <begin position="316"/>
        <end position="351"/>
    </location>
</feature>
<feature type="coiled-coil region" evidence="8">
    <location>
        <begin position="241"/>
        <end position="290"/>
    </location>
</feature>
<dbReference type="SUPFAM" id="SSF63829">
    <property type="entry name" value="Calcium-dependent phosphotriesterase"/>
    <property type="match status" value="1"/>
</dbReference>
<evidence type="ECO:0000256" key="1">
    <source>
        <dbReference type="ARBA" id="ARBA00022553"/>
    </source>
</evidence>
<evidence type="ECO:0000259" key="9">
    <source>
        <dbReference type="PROSITE" id="PS50089"/>
    </source>
</evidence>
<name>A0ABM0MU79_SACKO</name>
<dbReference type="SUPFAM" id="SSF57845">
    <property type="entry name" value="B-box zinc-binding domain"/>
    <property type="match status" value="1"/>
</dbReference>
<keyword evidence="8" id="KW-0175">Coiled coil</keyword>
<keyword evidence="11" id="KW-1185">Reference proteome</keyword>
<gene>
    <name evidence="12" type="primary">LOC102804187</name>
</gene>
<dbReference type="CDD" id="cd19757">
    <property type="entry name" value="Bbox1"/>
    <property type="match status" value="1"/>
</dbReference>
<dbReference type="Pfam" id="PF00643">
    <property type="entry name" value="zf-B_box"/>
    <property type="match status" value="1"/>
</dbReference>
<dbReference type="Pfam" id="PF01436">
    <property type="entry name" value="NHL"/>
    <property type="match status" value="4"/>
</dbReference>
<dbReference type="Gene3D" id="3.30.40.10">
    <property type="entry name" value="Zinc/RING finger domain, C3HC4 (zinc finger)"/>
    <property type="match status" value="1"/>
</dbReference>
<feature type="repeat" description="NHL" evidence="7">
    <location>
        <begin position="497"/>
        <end position="538"/>
    </location>
</feature>
<dbReference type="PROSITE" id="PS51125">
    <property type="entry name" value="NHL"/>
    <property type="match status" value="3"/>
</dbReference>
<keyword evidence="5" id="KW-0862">Zinc</keyword>
<protein>
    <submittedName>
        <fullName evidence="12">E3 ubiquitin-protein ligase TRIM71-like</fullName>
    </submittedName>
</protein>
<evidence type="ECO:0000313" key="12">
    <source>
        <dbReference type="RefSeq" id="XP_006823570.1"/>
    </source>
</evidence>
<keyword evidence="2" id="KW-0479">Metal-binding</keyword>
<evidence type="ECO:0000256" key="3">
    <source>
        <dbReference type="ARBA" id="ARBA00022737"/>
    </source>
</evidence>
<proteinExistence type="predicted"/>
<dbReference type="PANTHER" id="PTHR25462">
    <property type="entry name" value="BONUS, ISOFORM C-RELATED"/>
    <property type="match status" value="1"/>
</dbReference>
<feature type="domain" description="B box-type" evidence="10">
    <location>
        <begin position="154"/>
        <end position="190"/>
    </location>
</feature>
<dbReference type="Gene3D" id="3.30.160.60">
    <property type="entry name" value="Classic Zinc Finger"/>
    <property type="match status" value="1"/>
</dbReference>
<dbReference type="SUPFAM" id="SSF57850">
    <property type="entry name" value="RING/U-box"/>
    <property type="match status" value="1"/>
</dbReference>
<evidence type="ECO:0000313" key="11">
    <source>
        <dbReference type="Proteomes" id="UP000694865"/>
    </source>
</evidence>
<feature type="repeat" description="NHL" evidence="7">
    <location>
        <begin position="462"/>
        <end position="493"/>
    </location>
</feature>
<dbReference type="Gene3D" id="2.120.10.30">
    <property type="entry name" value="TolB, C-terminal domain"/>
    <property type="match status" value="2"/>
</dbReference>
<feature type="domain" description="B box-type" evidence="10">
    <location>
        <begin position="88"/>
        <end position="134"/>
    </location>
</feature>
<evidence type="ECO:0000256" key="6">
    <source>
        <dbReference type="PROSITE-ProRule" id="PRU00024"/>
    </source>
</evidence>
<dbReference type="InterPro" id="IPR017907">
    <property type="entry name" value="Znf_RING_CS"/>
</dbReference>
<dbReference type="InterPro" id="IPR011042">
    <property type="entry name" value="6-blade_b-propeller_TolB-like"/>
</dbReference>
<dbReference type="Pfam" id="PF13445">
    <property type="entry name" value="zf-RING_UBOX"/>
    <property type="match status" value="1"/>
</dbReference>
<evidence type="ECO:0000256" key="5">
    <source>
        <dbReference type="ARBA" id="ARBA00022833"/>
    </source>
</evidence>
<dbReference type="SMART" id="SM00336">
    <property type="entry name" value="BBOX"/>
    <property type="match status" value="2"/>
</dbReference>
<organism evidence="11 12">
    <name type="scientific">Saccoglossus kowalevskii</name>
    <name type="common">Acorn worm</name>
    <dbReference type="NCBI Taxonomy" id="10224"/>
    <lineage>
        <taxon>Eukaryota</taxon>
        <taxon>Metazoa</taxon>
        <taxon>Hemichordata</taxon>
        <taxon>Enteropneusta</taxon>
        <taxon>Harrimaniidae</taxon>
        <taxon>Saccoglossus</taxon>
    </lineage>
</organism>
<dbReference type="PROSITE" id="PS50119">
    <property type="entry name" value="ZF_BBOX"/>
    <property type="match status" value="2"/>
</dbReference>
<reference evidence="12" key="1">
    <citation type="submission" date="2025-08" db="UniProtKB">
        <authorList>
            <consortium name="RefSeq"/>
        </authorList>
    </citation>
    <scope>IDENTIFICATION</scope>
    <source>
        <tissue evidence="12">Testes</tissue>
    </source>
</reference>
<dbReference type="InterPro" id="IPR001258">
    <property type="entry name" value="NHL_repeat"/>
</dbReference>
<dbReference type="GeneID" id="102804187"/>
<dbReference type="SMART" id="SM00184">
    <property type="entry name" value="RING"/>
    <property type="match status" value="1"/>
</dbReference>
<dbReference type="RefSeq" id="XP_006823570.1">
    <property type="nucleotide sequence ID" value="XM_006823507.1"/>
</dbReference>
<dbReference type="Proteomes" id="UP000694865">
    <property type="component" value="Unplaced"/>
</dbReference>
<dbReference type="InterPro" id="IPR027370">
    <property type="entry name" value="Znf-RING_euk"/>
</dbReference>
<evidence type="ECO:0000256" key="8">
    <source>
        <dbReference type="SAM" id="Coils"/>
    </source>
</evidence>
<evidence type="ECO:0000256" key="7">
    <source>
        <dbReference type="PROSITE-ProRule" id="PRU00504"/>
    </source>
</evidence>
<dbReference type="InterPro" id="IPR001841">
    <property type="entry name" value="Znf_RING"/>
</dbReference>
<accession>A0ABM0MU79</accession>
<keyword evidence="4 6" id="KW-0863">Zinc-finger</keyword>
<dbReference type="CDD" id="cd05819">
    <property type="entry name" value="NHL"/>
    <property type="match status" value="1"/>
</dbReference>
<sequence length="556" mass="63430">MAAKISVEKIDEDLLTCSVCLERYKNPKILPCHHTFCEQCLMKLKGPRSTIKCPNCREHLSVSNIRELPPSTIINSVIDIIEEQKRHRGDKTCHGCEENSSTNRCVDCAMDFCTTCTKVHSKMPVSRHHRIMTVEELEKAKLRDKSITLVSVCCTSHQDKLTELYCEKCQVPICHLCLRSNHKGHTVIDIHGAADIFFQMATDHIKLLKVKQSEANQSQINAAKRTEELSKQHLHQKQQIKKHSQENIEKLIKIIKQEENSHLCKLKTDYDKMNEEITRQMHQYETTEELLTTNTRIITCYKYFNEISKKHRGTRQEPGMFDHPLGVTINTCGDIVVADNRNERVQVIDIYGRPKSQLQFTGYSKPVRPIDVAVSVDNTYFITDGTWGFHRGNNQVIVCNQYGKVIQCFGGKELQNPRGIAINHNNGIVYVVDRDAHCIRLYEIIGFKYIKSVGIKDQGSCQFEYPMFIAVNSRGCIIVSDVGNHRIQVLTSDGVLMFAFSGRPNDKFDCLRGVTTDKNDNIYVCDANKHRVQMFNSKGEFITNIASGSDVLNTEV</sequence>
<dbReference type="PROSITE" id="PS00518">
    <property type="entry name" value="ZF_RING_1"/>
    <property type="match status" value="1"/>
</dbReference>
<dbReference type="CDD" id="cd19756">
    <property type="entry name" value="Bbox2"/>
    <property type="match status" value="1"/>
</dbReference>
<keyword evidence="3" id="KW-0677">Repeat</keyword>
<dbReference type="PROSITE" id="PS50089">
    <property type="entry name" value="ZF_RING_2"/>
    <property type="match status" value="1"/>
</dbReference>
<evidence type="ECO:0000259" key="10">
    <source>
        <dbReference type="PROSITE" id="PS50119"/>
    </source>
</evidence>